<accession>A0ACB8YCD1</accession>
<reference evidence="2" key="1">
    <citation type="journal article" date="2022" name="Mol. Ecol. Resour.">
        <title>The genomes of chicory, endive, great burdock and yacon provide insights into Asteraceae palaeo-polyploidization history and plant inulin production.</title>
        <authorList>
            <person name="Fan W."/>
            <person name="Wang S."/>
            <person name="Wang H."/>
            <person name="Wang A."/>
            <person name="Jiang F."/>
            <person name="Liu H."/>
            <person name="Zhao H."/>
            <person name="Xu D."/>
            <person name="Zhang Y."/>
        </authorList>
    </citation>
    <scope>NUCLEOTIDE SEQUENCE [LARGE SCALE GENOMIC DNA]</scope>
    <source>
        <strain evidence="2">cv. Yunnan</strain>
    </source>
</reference>
<protein>
    <submittedName>
        <fullName evidence="1">Uncharacterized protein</fullName>
    </submittedName>
</protein>
<dbReference type="EMBL" id="CM042045">
    <property type="protein sequence ID" value="KAI3683018.1"/>
    <property type="molecule type" value="Genomic_DNA"/>
</dbReference>
<dbReference type="Proteomes" id="UP001056120">
    <property type="component" value="Linkage Group LG28"/>
</dbReference>
<gene>
    <name evidence="1" type="ORF">L1987_83476</name>
</gene>
<sequence length="543" mass="61704">MALSSTPSNIDINEGSQQYPYPCQVNAASFVSVKLLGNHNYVAWREQVMCLLDSHDMLGFIDGTITKPEAKCRGWKRSDSLVKGWIYGSLDEYVMGTVVGLQTASDVWNKLEADYTTPPTYITPIDYSTPPAYTTPPAPTPIDAPTLSPPLVSTTNTITHTVTRRKELGEYVPLCRAIETGDWEEAQELFNEDKDALTDKLNFFGNTPLHIAIGNPENTMFLENLLEQINPESLPTLVNNSQQNALHFAAVLDNTMAAKKLVQKNPYLLFAIDDQKYLPIQAAINNSHKSTFFYLLQVCKQHIGLSQKEGYYNPFEGKMGANLLNCTIMAGFLDVAYDLLQDYPELARTKGIKTPLWCMARMRDAYPNVPIKNYGVDHRYKIKDIENHETYATNPLTKCTKSYVYPVIQRIYIKFWEVALLHVPHIKNLHEDKVKHNIALMILKFICVEIGKLKSNPFEHYGEAYLQAVLDDIPEVIEQIIRIFPESIWTDNNGYTLSQLSIIYRCEKVYNFLVHKLPLLYDLISSTYGSGIFGKRSERRITS</sequence>
<evidence type="ECO:0000313" key="1">
    <source>
        <dbReference type="EMBL" id="KAI3683018.1"/>
    </source>
</evidence>
<name>A0ACB8YCD1_9ASTR</name>
<reference evidence="1 2" key="2">
    <citation type="journal article" date="2022" name="Mol. Ecol. Resour.">
        <title>The genomes of chicory, endive, great burdock and yacon provide insights into Asteraceae paleo-polyploidization history and plant inulin production.</title>
        <authorList>
            <person name="Fan W."/>
            <person name="Wang S."/>
            <person name="Wang H."/>
            <person name="Wang A."/>
            <person name="Jiang F."/>
            <person name="Liu H."/>
            <person name="Zhao H."/>
            <person name="Xu D."/>
            <person name="Zhang Y."/>
        </authorList>
    </citation>
    <scope>NUCLEOTIDE SEQUENCE [LARGE SCALE GENOMIC DNA]</scope>
    <source>
        <strain evidence="2">cv. Yunnan</strain>
        <tissue evidence="1">Leaves</tissue>
    </source>
</reference>
<proteinExistence type="predicted"/>
<keyword evidence="2" id="KW-1185">Reference proteome</keyword>
<organism evidence="1 2">
    <name type="scientific">Smallanthus sonchifolius</name>
    <dbReference type="NCBI Taxonomy" id="185202"/>
    <lineage>
        <taxon>Eukaryota</taxon>
        <taxon>Viridiplantae</taxon>
        <taxon>Streptophyta</taxon>
        <taxon>Embryophyta</taxon>
        <taxon>Tracheophyta</taxon>
        <taxon>Spermatophyta</taxon>
        <taxon>Magnoliopsida</taxon>
        <taxon>eudicotyledons</taxon>
        <taxon>Gunneridae</taxon>
        <taxon>Pentapetalae</taxon>
        <taxon>asterids</taxon>
        <taxon>campanulids</taxon>
        <taxon>Asterales</taxon>
        <taxon>Asteraceae</taxon>
        <taxon>Asteroideae</taxon>
        <taxon>Heliantheae alliance</taxon>
        <taxon>Millerieae</taxon>
        <taxon>Smallanthus</taxon>
    </lineage>
</organism>
<comment type="caution">
    <text evidence="1">The sequence shown here is derived from an EMBL/GenBank/DDBJ whole genome shotgun (WGS) entry which is preliminary data.</text>
</comment>
<evidence type="ECO:0000313" key="2">
    <source>
        <dbReference type="Proteomes" id="UP001056120"/>
    </source>
</evidence>